<keyword evidence="4 10" id="KW-0678">Repressor</keyword>
<dbReference type="GO" id="GO:0045944">
    <property type="term" value="P:positive regulation of transcription by RNA polymerase II"/>
    <property type="evidence" value="ECO:0007669"/>
    <property type="project" value="TreeGrafter"/>
</dbReference>
<evidence type="ECO:0000256" key="3">
    <source>
        <dbReference type="ARBA" id="ARBA00019618"/>
    </source>
</evidence>
<organism evidence="14 15">
    <name type="scientific">Athelia psychrophila</name>
    <dbReference type="NCBI Taxonomy" id="1759441"/>
    <lineage>
        <taxon>Eukaryota</taxon>
        <taxon>Fungi</taxon>
        <taxon>Dikarya</taxon>
        <taxon>Basidiomycota</taxon>
        <taxon>Agaricomycotina</taxon>
        <taxon>Agaricomycetes</taxon>
        <taxon>Agaricomycetidae</taxon>
        <taxon>Atheliales</taxon>
        <taxon>Atheliaceae</taxon>
        <taxon>Athelia</taxon>
    </lineage>
</organism>
<proteinExistence type="inferred from homology"/>
<feature type="domain" description="Mediator complex subunit Med13 C-terminal" evidence="12">
    <location>
        <begin position="1333"/>
        <end position="1528"/>
    </location>
</feature>
<evidence type="ECO:0000259" key="13">
    <source>
        <dbReference type="Pfam" id="PF11597"/>
    </source>
</evidence>
<keyword evidence="6 10" id="KW-0010">Activator</keyword>
<evidence type="ECO:0000313" key="14">
    <source>
        <dbReference type="EMBL" id="KZP21654.1"/>
    </source>
</evidence>
<dbReference type="InterPro" id="IPR051139">
    <property type="entry name" value="Mediator_complx_sub13"/>
</dbReference>
<feature type="region of interest" description="Disordered" evidence="11">
    <location>
        <begin position="353"/>
        <end position="376"/>
    </location>
</feature>
<dbReference type="InterPro" id="IPR009401">
    <property type="entry name" value="Med13_C"/>
</dbReference>
<feature type="region of interest" description="Disordered" evidence="11">
    <location>
        <begin position="602"/>
        <end position="630"/>
    </location>
</feature>
<evidence type="ECO:0000256" key="7">
    <source>
        <dbReference type="ARBA" id="ARBA00023163"/>
    </source>
</evidence>
<comment type="similarity">
    <text evidence="2 10">Belongs to the Mediator complex subunit 13 family.</text>
</comment>
<dbReference type="Pfam" id="PF06333">
    <property type="entry name" value="Med13_C"/>
    <property type="match status" value="2"/>
</dbReference>
<comment type="subcellular location">
    <subcellularLocation>
        <location evidence="1 10">Nucleus</location>
    </subcellularLocation>
</comment>
<evidence type="ECO:0000256" key="2">
    <source>
        <dbReference type="ARBA" id="ARBA00009354"/>
    </source>
</evidence>
<keyword evidence="15" id="KW-1185">Reference proteome</keyword>
<evidence type="ECO:0000256" key="6">
    <source>
        <dbReference type="ARBA" id="ARBA00023159"/>
    </source>
</evidence>
<evidence type="ECO:0000256" key="11">
    <source>
        <dbReference type="SAM" id="MobiDB-lite"/>
    </source>
</evidence>
<evidence type="ECO:0000256" key="8">
    <source>
        <dbReference type="ARBA" id="ARBA00023242"/>
    </source>
</evidence>
<evidence type="ECO:0000313" key="15">
    <source>
        <dbReference type="Proteomes" id="UP000076532"/>
    </source>
</evidence>
<feature type="region of interest" description="Disordered" evidence="11">
    <location>
        <begin position="529"/>
        <end position="565"/>
    </location>
</feature>
<feature type="region of interest" description="Disordered" evidence="11">
    <location>
        <begin position="803"/>
        <end position="841"/>
    </location>
</feature>
<evidence type="ECO:0000256" key="5">
    <source>
        <dbReference type="ARBA" id="ARBA00023015"/>
    </source>
</evidence>
<evidence type="ECO:0000256" key="10">
    <source>
        <dbReference type="RuleBase" id="RU364134"/>
    </source>
</evidence>
<dbReference type="GO" id="GO:0016592">
    <property type="term" value="C:mediator complex"/>
    <property type="evidence" value="ECO:0007669"/>
    <property type="project" value="InterPro"/>
</dbReference>
<evidence type="ECO:0000259" key="12">
    <source>
        <dbReference type="Pfam" id="PF06333"/>
    </source>
</evidence>
<keyword evidence="7 10" id="KW-0804">Transcription</keyword>
<feature type="region of interest" description="Disordered" evidence="11">
    <location>
        <begin position="165"/>
        <end position="185"/>
    </location>
</feature>
<evidence type="ECO:0000256" key="1">
    <source>
        <dbReference type="ARBA" id="ARBA00004123"/>
    </source>
</evidence>
<feature type="region of interest" description="Disordered" evidence="11">
    <location>
        <begin position="500"/>
        <end position="519"/>
    </location>
</feature>
<protein>
    <recommendedName>
        <fullName evidence="3 10">Mediator of RNA polymerase II transcription subunit 13</fullName>
    </recommendedName>
    <alternativeName>
        <fullName evidence="9 10">Mediator complex subunit 13</fullName>
    </alternativeName>
</protein>
<dbReference type="Proteomes" id="UP000076532">
    <property type="component" value="Unassembled WGS sequence"/>
</dbReference>
<dbReference type="OrthoDB" id="103819at2759"/>
<reference evidence="14 15" key="1">
    <citation type="journal article" date="2016" name="Mol. Biol. Evol.">
        <title>Comparative Genomics of Early-Diverging Mushroom-Forming Fungi Provides Insights into the Origins of Lignocellulose Decay Capabilities.</title>
        <authorList>
            <person name="Nagy L.G."/>
            <person name="Riley R."/>
            <person name="Tritt A."/>
            <person name="Adam C."/>
            <person name="Daum C."/>
            <person name="Floudas D."/>
            <person name="Sun H."/>
            <person name="Yadav J.S."/>
            <person name="Pangilinan J."/>
            <person name="Larsson K.H."/>
            <person name="Matsuura K."/>
            <person name="Barry K."/>
            <person name="Labutti K."/>
            <person name="Kuo R."/>
            <person name="Ohm R.A."/>
            <person name="Bhattacharya S.S."/>
            <person name="Shirouzu T."/>
            <person name="Yoshinaga Y."/>
            <person name="Martin F.M."/>
            <person name="Grigoriev I.V."/>
            <person name="Hibbett D.S."/>
        </authorList>
    </citation>
    <scope>NUCLEOTIDE SEQUENCE [LARGE SCALE GENOMIC DNA]</scope>
    <source>
        <strain evidence="14 15">CBS 109695</strain>
    </source>
</reference>
<name>A0A166K8Z1_9AGAM</name>
<feature type="compositionally biased region" description="Acidic residues" evidence="11">
    <location>
        <begin position="959"/>
        <end position="969"/>
    </location>
</feature>
<dbReference type="STRING" id="436010.A0A166K8Z1"/>
<accession>A0A166K8Z1</accession>
<evidence type="ECO:0000256" key="4">
    <source>
        <dbReference type="ARBA" id="ARBA00022491"/>
    </source>
</evidence>
<feature type="region of interest" description="Disordered" evidence="11">
    <location>
        <begin position="959"/>
        <end position="982"/>
    </location>
</feature>
<feature type="domain" description="Mediator complex subunit Med13 N-terminal" evidence="13">
    <location>
        <begin position="22"/>
        <end position="416"/>
    </location>
</feature>
<comment type="function">
    <text evidence="10">Component of the SRB8-11 complex. The SRB8-11 complex is a regulatory module of the Mediator complex which is itself involved in regulation of basal and activated RNA polymerase II-dependent transcription. The SRB8-11 complex may be involved in the transcriptional repression of a subset of genes regulated by Mediator. It may inhibit the association of the Mediator complex with RNA polymerase II to form the holoenzyme complex.</text>
</comment>
<dbReference type="EMBL" id="KV417545">
    <property type="protein sequence ID" value="KZP21654.1"/>
    <property type="molecule type" value="Genomic_DNA"/>
</dbReference>
<keyword evidence="5 10" id="KW-0805">Transcription regulation</keyword>
<feature type="compositionally biased region" description="Polar residues" evidence="11">
    <location>
        <begin position="367"/>
        <end position="376"/>
    </location>
</feature>
<feature type="compositionally biased region" description="Low complexity" evidence="11">
    <location>
        <begin position="606"/>
        <end position="618"/>
    </location>
</feature>
<keyword evidence="8 10" id="KW-0539">Nucleus</keyword>
<sequence>MTSKPSNTSSGPLEHNMPAALSFSNQLLASSIRLPANPSIAYATYHLAPSNGASTSSATADDAVEIGRRLMVRRNSSAGTAILDSILPFVRSGDKDEGNGGRVLHVFAVAAAEQLYEVKELLQGLQLEGLSVYSSGSFSPRELYPCSTACASQRDACSVCLSQTQESSTPSQVPNDSASTSSRRPRQHLRTIYAAFLAALRDRLICDISEAALVDQRRQVRKYKQGFMLGPLYPHESYGASTEEEQGWGSGWAHYARMRPLVYCELSLHISPTRIIIHPVLKTTPYLPLSAGHPLKPPFASSANPAAPMLAGTPIVLLPHAVPAYFLTHYTGPTAALTAQFDTALLGMGVGRWRHHKPPSHTHRDSSGSSQLGDTAAHNSGGASYIIAWISVENTQGEDKGVTVIWPEALCLSYHPSAATEETKRTPLAYLPTLPSQLQPSPLPPSPPTISFVASPVPSTPYPDSYSATKWKSRAADRLHPGLSRRALTASTPDSFHCLSLRPSDSSSSVRPKDLSSVATEVGAYVDSVAREREKERERLRRDREVGGSPPKALGSSLPRRLSMAGSGAELGEMHHTGARNMEYMQTESAVTPVNQSYPSPPNITPTPTASNAAPAKPYVSDLPTQESSPMDHAADHIFKEKVGTPLAPTIAGEEGPSTPPLSSHPSGPDVFDPFSDMNLDGGWAQPQQDFLNLDYDMDFGMPADVVGAVTGAGGAGTGDSMMMNGFEDGFTFTDDDFSFFDQPVTHATPQSHPQSRVVSGISAVASQADQTGLTPASFGLSPGFYGDIPSGLYPSSSPWVPGAAADGSTPSLSPPSPGKSPVSHSAPTTPNVQLSPGYRDARGKRTLTASLRPSLFDPIPFAVTHRLSDGKYAFGKFSLSLPTSSVEDTIASGRNQRYEAVTNPRVGVIRKLIGVKRKSTSQDVRDTKSPAPWLREHEDWVSYLSPDNTVMEAEVGVSEESEDEDLDLDSPIVSRPTTPPPSYLPLGPTLLQTEFRHCDLLPLCSPLRPHGMAVAPTALTPAAAAASVPTPVSPAAALGAASEKCKSLEAAAYTMAKEAVENPVWATYATRNSALGLRTEVWQADVMAVAQLFEGIPALQGALDMQTVFNESNTASVPLEQLEPPMLTVAKSNAVMQVLPTALRFWERLGLGPRGGRKNVTAFVLFEDEGQEKQLQVEQWLNDMSTTYSNRHLGAHAAGRSTGCSRDGLVPLNYDSFRKDLASFVSNLPAFGSSVVFYLVAPSCSDNFASPIFRQVFSAVKRALKTYSEAQIVFQFVPQQLISDSLEHSATRETNMERLCHTLYERILLPVDRNMSRRFFEHGERVRNYFQEPAFTLARPAQERVKFLREMPPRSLDTIDRHTLLHVGYYITHCGKWLLATCVDQRGEVHDIGVWFLQSEMGSAQFVAQVWEFAVSFARRANVEWRIVIASLGSMDEDELNAWISHLTMAVPACHELPMIHVSLLSVDQDHSWCFIPPKTNAGRSEPAKRSSPKDVTRTVYIDAEASTYIVFPTIPLTLCTSPHPPEVSYIPSTRETPIFDEVPLLPISSSALIRAPASGSYNSISMLQIHLLHTTRSPHSSLDTPDSETHRDITRNFYELSVLAAERWKFDREHAILPMHLGAVQVMANIIGRTDVENYNG</sequence>
<feature type="compositionally biased region" description="Polar residues" evidence="11">
    <location>
        <begin position="165"/>
        <end position="182"/>
    </location>
</feature>
<dbReference type="InterPro" id="IPR021643">
    <property type="entry name" value="Mediator_Med13_N"/>
</dbReference>
<dbReference type="PANTHER" id="PTHR48249:SF3">
    <property type="entry name" value="MEDIATOR OF RNA POLYMERASE II TRANSCRIPTION SUBUNIT 13"/>
    <property type="match status" value="1"/>
</dbReference>
<dbReference type="Pfam" id="PF11597">
    <property type="entry name" value="Med13_N"/>
    <property type="match status" value="1"/>
</dbReference>
<dbReference type="GO" id="GO:0003713">
    <property type="term" value="F:transcription coactivator activity"/>
    <property type="evidence" value="ECO:0007669"/>
    <property type="project" value="TreeGrafter"/>
</dbReference>
<evidence type="ECO:0000256" key="9">
    <source>
        <dbReference type="ARBA" id="ARBA00032008"/>
    </source>
</evidence>
<comment type="subunit">
    <text evidence="10">Component of the SRB8-11 complex, which itself associates with the Mediator complex.</text>
</comment>
<dbReference type="PANTHER" id="PTHR48249">
    <property type="entry name" value="MEDIATOR OF RNA POLYMERASE II TRANSCRIPTION SUBUNIT 13"/>
    <property type="match status" value="1"/>
</dbReference>
<feature type="compositionally biased region" description="Low complexity" evidence="11">
    <location>
        <begin position="500"/>
        <end position="518"/>
    </location>
</feature>
<gene>
    <name evidence="14" type="ORF">FIBSPDRAFT_1043962</name>
</gene>
<feature type="domain" description="Mediator complex subunit Med13 C-terminal" evidence="12">
    <location>
        <begin position="1547"/>
        <end position="1626"/>
    </location>
</feature>
<feature type="compositionally biased region" description="Basic and acidic residues" evidence="11">
    <location>
        <begin position="529"/>
        <end position="546"/>
    </location>
</feature>